<dbReference type="Proteomes" id="UP000199228">
    <property type="component" value="Unassembled WGS sequence"/>
</dbReference>
<sequence length="393" mass="45128">MRKRVLVIMPSMFIGGAEKSLLGLLEKFDKERFEIMLFLFRHEGELMDYIPKDVPLLGQIQEYTTFDRPIKDLLKSSLMKYGLARLKSKKALAKYCKETGEEAEVWKSMQYTSKYVSKLLGPIPGSYDLAISFLGVPFYMDKVDAKVKMAWVHTDYHSLKPNRELDREAYSKVDYVVNVSKKCEAAFLEFYPELKDKSLTIENVLPKALIELQEKEEIKPLKGAVKLLSIGRYSEAKNFDNVPDILKRIRKKGVDATWYIIGYGKEEQLIKDKIREANVEEYVILLGKKANPYPYIKACDLYVQPSRWEGKCVSVIEAQLLHKPVVITAYETSSVQLINGEDGIVVPMDNEGCAQGIVDVINNKQLMEDLVANTYLHDYTNAEQLEKIYKLME</sequence>
<organism evidence="2 3">
    <name type="scientific">Eubacterium oxidoreducens</name>
    <dbReference type="NCBI Taxonomy" id="1732"/>
    <lineage>
        <taxon>Bacteria</taxon>
        <taxon>Bacillati</taxon>
        <taxon>Bacillota</taxon>
        <taxon>Clostridia</taxon>
        <taxon>Eubacteriales</taxon>
        <taxon>Eubacteriaceae</taxon>
        <taxon>Eubacterium</taxon>
    </lineage>
</organism>
<accession>A0A1G6AEG2</accession>
<dbReference type="RefSeq" id="WP_090171804.1">
    <property type="nucleotide sequence ID" value="NZ_FMXR01000005.1"/>
</dbReference>
<dbReference type="Gene3D" id="3.40.50.2000">
    <property type="entry name" value="Glycogen Phosphorylase B"/>
    <property type="match status" value="2"/>
</dbReference>
<dbReference type="AlphaFoldDB" id="A0A1G6AEG2"/>
<dbReference type="PANTHER" id="PTHR12526:SF628">
    <property type="entry name" value="MANNOSYLGLUCOSYLGLYCERATE SYNTHASE"/>
    <property type="match status" value="1"/>
</dbReference>
<feature type="domain" description="Glycosyl transferase family 1" evidence="1">
    <location>
        <begin position="219"/>
        <end position="375"/>
    </location>
</feature>
<gene>
    <name evidence="2" type="ORF">SAMN02910417_00477</name>
</gene>
<dbReference type="Pfam" id="PF00534">
    <property type="entry name" value="Glycos_transf_1"/>
    <property type="match status" value="1"/>
</dbReference>
<proteinExistence type="predicted"/>
<protein>
    <submittedName>
        <fullName evidence="2">Glycosyltransferase involved in cell wall bisynthesis</fullName>
    </submittedName>
</protein>
<dbReference type="GO" id="GO:0016757">
    <property type="term" value="F:glycosyltransferase activity"/>
    <property type="evidence" value="ECO:0007669"/>
    <property type="project" value="InterPro"/>
</dbReference>
<evidence type="ECO:0000259" key="1">
    <source>
        <dbReference type="Pfam" id="PF00534"/>
    </source>
</evidence>
<dbReference type="InterPro" id="IPR001296">
    <property type="entry name" value="Glyco_trans_1"/>
</dbReference>
<evidence type="ECO:0000313" key="2">
    <source>
        <dbReference type="EMBL" id="SDB06710.1"/>
    </source>
</evidence>
<dbReference type="EMBL" id="FMXR01000005">
    <property type="protein sequence ID" value="SDB06710.1"/>
    <property type="molecule type" value="Genomic_DNA"/>
</dbReference>
<evidence type="ECO:0000313" key="3">
    <source>
        <dbReference type="Proteomes" id="UP000199228"/>
    </source>
</evidence>
<dbReference type="CDD" id="cd03811">
    <property type="entry name" value="GT4_GT28_WabH-like"/>
    <property type="match status" value="1"/>
</dbReference>
<reference evidence="2 3" key="1">
    <citation type="submission" date="2016-10" db="EMBL/GenBank/DDBJ databases">
        <authorList>
            <person name="de Groot N.N."/>
        </authorList>
    </citation>
    <scope>NUCLEOTIDE SEQUENCE [LARGE SCALE GENOMIC DNA]</scope>
    <source>
        <strain evidence="2 3">DSM 3217</strain>
    </source>
</reference>
<dbReference type="OrthoDB" id="9762705at2"/>
<dbReference type="STRING" id="1732.SAMN02910417_00477"/>
<keyword evidence="3" id="KW-1185">Reference proteome</keyword>
<keyword evidence="2" id="KW-0808">Transferase</keyword>
<name>A0A1G6AEG2_EUBOX</name>
<dbReference type="SUPFAM" id="SSF53756">
    <property type="entry name" value="UDP-Glycosyltransferase/glycogen phosphorylase"/>
    <property type="match status" value="1"/>
</dbReference>
<dbReference type="PANTHER" id="PTHR12526">
    <property type="entry name" value="GLYCOSYLTRANSFERASE"/>
    <property type="match status" value="1"/>
</dbReference>